<organism evidence="1 2">
    <name type="scientific">Pyricularia oryzae</name>
    <name type="common">Rice blast fungus</name>
    <name type="synonym">Magnaporthe oryzae</name>
    <dbReference type="NCBI Taxonomy" id="318829"/>
    <lineage>
        <taxon>Eukaryota</taxon>
        <taxon>Fungi</taxon>
        <taxon>Dikarya</taxon>
        <taxon>Ascomycota</taxon>
        <taxon>Pezizomycotina</taxon>
        <taxon>Sordariomycetes</taxon>
        <taxon>Sordariomycetidae</taxon>
        <taxon>Magnaporthales</taxon>
        <taxon>Pyriculariaceae</taxon>
        <taxon>Pyricularia</taxon>
    </lineage>
</organism>
<dbReference type="Proteomes" id="UP000294847">
    <property type="component" value="Chromosome 1"/>
</dbReference>
<evidence type="ECO:0000313" key="1">
    <source>
        <dbReference type="EMBL" id="QBZ53517.1"/>
    </source>
</evidence>
<dbReference type="EMBL" id="CP034204">
    <property type="protein sequence ID" value="QBZ53517.1"/>
    <property type="molecule type" value="Genomic_DNA"/>
</dbReference>
<name>A0A4P7MTD5_PYROR</name>
<evidence type="ECO:0000313" key="2">
    <source>
        <dbReference type="Proteomes" id="UP000294847"/>
    </source>
</evidence>
<protein>
    <recommendedName>
        <fullName evidence="3">Protein kinase domain-containing protein</fullName>
    </recommendedName>
</protein>
<dbReference type="AlphaFoldDB" id="A0A4P7MTD5"/>
<feature type="non-terminal residue" evidence="1">
    <location>
        <position position="1"/>
    </location>
</feature>
<dbReference type="InterPro" id="IPR011009">
    <property type="entry name" value="Kinase-like_dom_sf"/>
</dbReference>
<dbReference type="SUPFAM" id="SSF56112">
    <property type="entry name" value="Protein kinase-like (PK-like)"/>
    <property type="match status" value="1"/>
</dbReference>
<evidence type="ECO:0008006" key="3">
    <source>
        <dbReference type="Google" id="ProtNLM"/>
    </source>
</evidence>
<proteinExistence type="predicted"/>
<sequence>WVGKFLSSSNGRIDKFVVIISISKTITAIYRFGVFYGDAKTRNILVNGQHLIIVNFKKTIIPDRAPLGSIFTNAKFKRKYGPF</sequence>
<reference evidence="1 2" key="1">
    <citation type="journal article" date="2019" name="Mol. Biol. Evol.">
        <title>Blast fungal genomes show frequent chromosomal changes, gene gains and losses, and effector gene turnover.</title>
        <authorList>
            <person name="Gomez Luciano L.B."/>
            <person name="Jason Tsai I."/>
            <person name="Chuma I."/>
            <person name="Tosa Y."/>
            <person name="Chen Y.H."/>
            <person name="Li J.Y."/>
            <person name="Li M.Y."/>
            <person name="Jade Lu M.Y."/>
            <person name="Nakayashiki H."/>
            <person name="Li W.H."/>
        </authorList>
    </citation>
    <scope>NUCLEOTIDE SEQUENCE [LARGE SCALE GENOMIC DNA]</scope>
    <source>
        <strain evidence="1">MZ5-1-6</strain>
    </source>
</reference>
<gene>
    <name evidence="1" type="ORF">PoMZ_09204</name>
</gene>
<accession>A0A4P7MTD5</accession>